<dbReference type="InterPro" id="IPR006050">
    <property type="entry name" value="DNA_photolyase_N"/>
</dbReference>
<dbReference type="SUPFAM" id="SSF48173">
    <property type="entry name" value="Cryptochrome/photolyase FAD-binding domain"/>
    <property type="match status" value="1"/>
</dbReference>
<dbReference type="Gene3D" id="1.25.40.80">
    <property type="match status" value="1"/>
</dbReference>
<comment type="cofactor">
    <cofactor evidence="4">
        <name>FAD</name>
        <dbReference type="ChEBI" id="CHEBI:57692"/>
    </cofactor>
    <text evidence="4">Binds 1 FAD per subunit.</text>
</comment>
<reference evidence="8" key="1">
    <citation type="journal article" date="2020" name="bioRxiv">
        <title>A rank-normalized archaeal taxonomy based on genome phylogeny resolves widespread incomplete and uneven classifications.</title>
        <authorList>
            <person name="Rinke C."/>
            <person name="Chuvochina M."/>
            <person name="Mussig A.J."/>
            <person name="Chaumeil P.-A."/>
            <person name="Waite D.W."/>
            <person name="Whitman W.B."/>
            <person name="Parks D.H."/>
            <person name="Hugenholtz P."/>
        </authorList>
    </citation>
    <scope>NUCLEOTIDE SEQUENCE</scope>
    <source>
        <strain evidence="8">UBA8838</strain>
    </source>
</reference>
<feature type="binding site" evidence="4">
    <location>
        <begin position="243"/>
        <end position="250"/>
    </location>
    <ligand>
        <name>FAD</name>
        <dbReference type="ChEBI" id="CHEBI:57692"/>
    </ligand>
</feature>
<dbReference type="PROSITE" id="PS00394">
    <property type="entry name" value="DNA_PHOTOLYASES_1_1"/>
    <property type="match status" value="1"/>
</dbReference>
<dbReference type="EMBL" id="DUJO01000016">
    <property type="protein sequence ID" value="HII73424.1"/>
    <property type="molecule type" value="Genomic_DNA"/>
</dbReference>
<dbReference type="Proteomes" id="UP000646844">
    <property type="component" value="Unassembled WGS sequence"/>
</dbReference>
<evidence type="ECO:0000256" key="1">
    <source>
        <dbReference type="ARBA" id="ARBA00022630"/>
    </source>
</evidence>
<dbReference type="PANTHER" id="PTHR11455">
    <property type="entry name" value="CRYPTOCHROME"/>
    <property type="match status" value="1"/>
</dbReference>
<dbReference type="PANTHER" id="PTHR11455:SF9">
    <property type="entry name" value="CRYPTOCHROME CIRCADIAN CLOCK 5 ISOFORM X1"/>
    <property type="match status" value="1"/>
</dbReference>
<dbReference type="Gene3D" id="1.10.579.10">
    <property type="entry name" value="DNA Cyclobutane Dipyrimidine Photolyase, subunit A, domain 3"/>
    <property type="match status" value="1"/>
</dbReference>
<evidence type="ECO:0000313" key="8">
    <source>
        <dbReference type="EMBL" id="HII73424.1"/>
    </source>
</evidence>
<dbReference type="GO" id="GO:0003677">
    <property type="term" value="F:DNA binding"/>
    <property type="evidence" value="ECO:0007669"/>
    <property type="project" value="TreeGrafter"/>
</dbReference>
<evidence type="ECO:0000259" key="7">
    <source>
        <dbReference type="PROSITE" id="PS51645"/>
    </source>
</evidence>
<evidence type="ECO:0000313" key="9">
    <source>
        <dbReference type="Proteomes" id="UP000646844"/>
    </source>
</evidence>
<dbReference type="GO" id="GO:0006139">
    <property type="term" value="P:nucleobase-containing compound metabolic process"/>
    <property type="evidence" value="ECO:0007669"/>
    <property type="project" value="UniProtKB-ARBA"/>
</dbReference>
<gene>
    <name evidence="8" type="ORF">HA332_03350</name>
</gene>
<accession>A0A832TNC2</accession>
<dbReference type="GO" id="GO:0003904">
    <property type="term" value="F:deoxyribodipyrimidine photo-lyase activity"/>
    <property type="evidence" value="ECO:0007669"/>
    <property type="project" value="TreeGrafter"/>
</dbReference>
<dbReference type="InterPro" id="IPR014729">
    <property type="entry name" value="Rossmann-like_a/b/a_fold"/>
</dbReference>
<keyword evidence="3 6" id="KW-0157">Chromophore</keyword>
<sequence length="432" mass="51555">MDCIFIFRRDLRLEDNTGLNYALSECDRVIPVFIADPRQLINNPYKSEFAVSFMINSLLELDDELRKKGSRLNVFFGEAEKVVSRFFNKVDAIYVNEDYTPFSISRDEKIRKVCEENGIEFKAYEDYLLTPKSLFHHRNFTSFYNEVSKVKVREPETMEGSFDVTDSSMNVDFLLTFKKIESPLFRGGRREGLYLLHRNVDFRRRDYPAENNNYRLSPHLKFGTISMREAYYTQKGKEEFVRELYWRDFFTLLAYYNPHVFGHCYRREYDNISWENNESYFEAWKEGRTGYPIIDAGMRMLNSTGYINGRVRMLVAFFLVKVLFVDWRWGERYFATKLVDYDPAINNGNWQWIASTGVDYMFRVFNPWKQQEKFDPEAKFIKEWVEELKDVPPSIIHSIYKTKVPGYPSPIVNWLERVNYVKSEYKNVKAVL</sequence>
<keyword evidence="2 4" id="KW-0274">FAD</keyword>
<protein>
    <submittedName>
        <fullName evidence="8">Deoxyribodipyrimidine photo-lyase</fullName>
    </submittedName>
</protein>
<dbReference type="InterPro" id="IPR036155">
    <property type="entry name" value="Crypto/Photolyase_N_sf"/>
</dbReference>
<comment type="similarity">
    <text evidence="6">Belongs to the DNA photolyase family.</text>
</comment>
<dbReference type="RefSeq" id="WP_010978886.1">
    <property type="nucleotide sequence ID" value="NZ_BAABQO010000017.1"/>
</dbReference>
<dbReference type="PRINTS" id="PR00147">
    <property type="entry name" value="DNAPHOTLYASE"/>
</dbReference>
<proteinExistence type="inferred from homology"/>
<evidence type="ECO:0000256" key="2">
    <source>
        <dbReference type="ARBA" id="ARBA00022827"/>
    </source>
</evidence>
<keyword evidence="1 4" id="KW-0285">Flavoprotein</keyword>
<feature type="binding site" evidence="4">
    <location>
        <begin position="340"/>
        <end position="342"/>
    </location>
    <ligand>
        <name>FAD</name>
        <dbReference type="ChEBI" id="CHEBI:57692"/>
    </ligand>
</feature>
<dbReference type="SUPFAM" id="SSF52425">
    <property type="entry name" value="Cryptochrome/photolyase, N-terminal domain"/>
    <property type="match status" value="1"/>
</dbReference>
<dbReference type="SMR" id="A0A832TNC2"/>
<dbReference type="AlphaFoldDB" id="A0A832TNC2"/>
<dbReference type="Pfam" id="PF03441">
    <property type="entry name" value="FAD_binding_7"/>
    <property type="match status" value="1"/>
</dbReference>
<feature type="site" description="Electron transfer via tryptophanyl radical" evidence="5">
    <location>
        <position position="327"/>
    </location>
</feature>
<name>A0A832TNC2_9CREN</name>
<organism evidence="8 9">
    <name type="scientific">Sulfurisphaera tokodaii</name>
    <dbReference type="NCBI Taxonomy" id="111955"/>
    <lineage>
        <taxon>Archaea</taxon>
        <taxon>Thermoproteota</taxon>
        <taxon>Thermoprotei</taxon>
        <taxon>Sulfolobales</taxon>
        <taxon>Sulfolobaceae</taxon>
        <taxon>Sulfurisphaera</taxon>
    </lineage>
</organism>
<dbReference type="GO" id="GO:0006950">
    <property type="term" value="P:response to stress"/>
    <property type="evidence" value="ECO:0007669"/>
    <property type="project" value="UniProtKB-ARBA"/>
</dbReference>
<feature type="binding site" evidence="4">
    <location>
        <position position="240"/>
    </location>
    <ligand>
        <name>FAD</name>
        <dbReference type="ChEBI" id="CHEBI:57692"/>
    </ligand>
</feature>
<feature type="domain" description="Photolyase/cryptochrome alpha/beta" evidence="7">
    <location>
        <begin position="1"/>
        <end position="129"/>
    </location>
</feature>
<dbReference type="Gene3D" id="3.40.50.620">
    <property type="entry name" value="HUPs"/>
    <property type="match status" value="1"/>
</dbReference>
<feature type="site" description="Electron transfer via tryptophanyl radical" evidence="5">
    <location>
        <position position="274"/>
    </location>
</feature>
<evidence type="ECO:0000256" key="5">
    <source>
        <dbReference type="PIRSR" id="PIRSR602081-2"/>
    </source>
</evidence>
<dbReference type="InterPro" id="IPR002081">
    <property type="entry name" value="Cryptochrome/DNA_photolyase_1"/>
</dbReference>
<evidence type="ECO:0000256" key="3">
    <source>
        <dbReference type="ARBA" id="ARBA00022991"/>
    </source>
</evidence>
<dbReference type="GO" id="GO:0071949">
    <property type="term" value="F:FAD binding"/>
    <property type="evidence" value="ECO:0007669"/>
    <property type="project" value="TreeGrafter"/>
</dbReference>
<dbReference type="InterPro" id="IPR005101">
    <property type="entry name" value="Cryptochr/Photolyase_FAD-bd"/>
</dbReference>
<dbReference type="GeneID" id="1458853"/>
<evidence type="ECO:0000256" key="6">
    <source>
        <dbReference type="RuleBase" id="RU004182"/>
    </source>
</evidence>
<feature type="site" description="Electron transfer via tryptophanyl radical" evidence="5">
    <location>
        <position position="350"/>
    </location>
</feature>
<dbReference type="InterPro" id="IPR036134">
    <property type="entry name" value="Crypto/Photolyase_FAD-like_sf"/>
</dbReference>
<evidence type="ECO:0000256" key="4">
    <source>
        <dbReference type="PIRSR" id="PIRSR602081-1"/>
    </source>
</evidence>
<comment type="caution">
    <text evidence="8">The sequence shown here is derived from an EMBL/GenBank/DDBJ whole genome shotgun (WGS) entry which is preliminary data.</text>
</comment>
<dbReference type="PROSITE" id="PS51645">
    <property type="entry name" value="PHR_CRY_ALPHA_BETA"/>
    <property type="match status" value="1"/>
</dbReference>
<keyword evidence="8" id="KW-0456">Lyase</keyword>
<dbReference type="InterPro" id="IPR018394">
    <property type="entry name" value="DNA_photolyase_1_CS_C"/>
</dbReference>
<dbReference type="Pfam" id="PF00875">
    <property type="entry name" value="DNA_photolyase"/>
    <property type="match status" value="1"/>
</dbReference>
<dbReference type="OMA" id="EFFYRIM"/>